<dbReference type="Gene3D" id="1.25.40.10">
    <property type="entry name" value="Tetratricopeptide repeat domain"/>
    <property type="match status" value="1"/>
</dbReference>
<dbReference type="Pfam" id="PF07721">
    <property type="entry name" value="TPR_4"/>
    <property type="match status" value="1"/>
</dbReference>
<dbReference type="AlphaFoldDB" id="T0Z8Q8"/>
<evidence type="ECO:0000313" key="1">
    <source>
        <dbReference type="EMBL" id="EQD44371.1"/>
    </source>
</evidence>
<dbReference type="EMBL" id="AUZX01011099">
    <property type="protein sequence ID" value="EQD44371.1"/>
    <property type="molecule type" value="Genomic_DNA"/>
</dbReference>
<sequence>MPRSLTTAHPRKQPARRPRAAFATLLQEAIASHQAGDLDGAERLYGEVLRLQVAQPDALHFLGVLHHQRGRSEAGVELIRSALKITPRHPDAHNNLGNIHKECGRLREAE</sequence>
<protein>
    <submittedName>
        <fullName evidence="1">TPR repeat-containing protein</fullName>
    </submittedName>
</protein>
<dbReference type="SUPFAM" id="SSF48452">
    <property type="entry name" value="TPR-like"/>
    <property type="match status" value="1"/>
</dbReference>
<name>T0Z8Q8_9ZZZZ</name>
<dbReference type="InterPro" id="IPR011717">
    <property type="entry name" value="TPR-4"/>
</dbReference>
<gene>
    <name evidence="1" type="ORF">B1A_15128</name>
</gene>
<dbReference type="PROSITE" id="PS50005">
    <property type="entry name" value="TPR"/>
    <property type="match status" value="1"/>
</dbReference>
<reference evidence="1" key="1">
    <citation type="submission" date="2013-08" db="EMBL/GenBank/DDBJ databases">
        <authorList>
            <person name="Mendez C."/>
            <person name="Richter M."/>
            <person name="Ferrer M."/>
            <person name="Sanchez J."/>
        </authorList>
    </citation>
    <scope>NUCLEOTIDE SEQUENCE</scope>
</reference>
<reference evidence="1" key="2">
    <citation type="journal article" date="2014" name="ISME J.">
        <title>Microbial stratification in low pH oxic and suboxic macroscopic growths along an acid mine drainage.</title>
        <authorList>
            <person name="Mendez-Garcia C."/>
            <person name="Mesa V."/>
            <person name="Sprenger R.R."/>
            <person name="Richter M."/>
            <person name="Diez M.S."/>
            <person name="Solano J."/>
            <person name="Bargiela R."/>
            <person name="Golyshina O.V."/>
            <person name="Manteca A."/>
            <person name="Ramos J.L."/>
            <person name="Gallego J.R."/>
            <person name="Llorente I."/>
            <person name="Martins Dos Santos V.A."/>
            <person name="Jensen O.N."/>
            <person name="Pelaez A.I."/>
            <person name="Sanchez J."/>
            <person name="Ferrer M."/>
        </authorList>
    </citation>
    <scope>NUCLEOTIDE SEQUENCE</scope>
</reference>
<comment type="caution">
    <text evidence="1">The sequence shown here is derived from an EMBL/GenBank/DDBJ whole genome shotgun (WGS) entry which is preliminary data.</text>
</comment>
<accession>T0Z8Q8</accession>
<feature type="non-terminal residue" evidence="1">
    <location>
        <position position="110"/>
    </location>
</feature>
<proteinExistence type="predicted"/>
<dbReference type="InterPro" id="IPR019734">
    <property type="entry name" value="TPR_rpt"/>
</dbReference>
<dbReference type="GO" id="GO:0042802">
    <property type="term" value="F:identical protein binding"/>
    <property type="evidence" value="ECO:0007669"/>
    <property type="project" value="InterPro"/>
</dbReference>
<organism evidence="1">
    <name type="scientific">mine drainage metagenome</name>
    <dbReference type="NCBI Taxonomy" id="410659"/>
    <lineage>
        <taxon>unclassified sequences</taxon>
        <taxon>metagenomes</taxon>
        <taxon>ecological metagenomes</taxon>
    </lineage>
</organism>
<dbReference type="InterPro" id="IPR011990">
    <property type="entry name" value="TPR-like_helical_dom_sf"/>
</dbReference>
<dbReference type="Pfam" id="PF13431">
    <property type="entry name" value="TPR_17"/>
    <property type="match status" value="1"/>
</dbReference>